<gene>
    <name evidence="4" type="ORF">ACFP73_14210</name>
</gene>
<dbReference type="EMBL" id="JBHSUC010000022">
    <property type="protein sequence ID" value="MFC6363227.1"/>
    <property type="molecule type" value="Genomic_DNA"/>
</dbReference>
<evidence type="ECO:0000256" key="2">
    <source>
        <dbReference type="ARBA" id="ARBA00023002"/>
    </source>
</evidence>
<accession>A0ABW1VUA9</accession>
<dbReference type="PANTHER" id="PTHR13847:SF280">
    <property type="entry name" value="D-AMINO ACID DEHYDROGENASE"/>
    <property type="match status" value="1"/>
</dbReference>
<organism evidence="4 5">
    <name type="scientific">Tatumella punctata</name>
    <dbReference type="NCBI Taxonomy" id="399969"/>
    <lineage>
        <taxon>Bacteria</taxon>
        <taxon>Pseudomonadati</taxon>
        <taxon>Pseudomonadota</taxon>
        <taxon>Gammaproteobacteria</taxon>
        <taxon>Enterobacterales</taxon>
        <taxon>Erwiniaceae</taxon>
        <taxon>Tatumella</taxon>
    </lineage>
</organism>
<evidence type="ECO:0000256" key="1">
    <source>
        <dbReference type="ARBA" id="ARBA00009410"/>
    </source>
</evidence>
<proteinExistence type="inferred from homology"/>
<protein>
    <submittedName>
        <fullName evidence="4">NAD(P)/FAD-dependent oxidoreductase</fullName>
        <ecNumber evidence="4">1.-.-.-</ecNumber>
    </submittedName>
</protein>
<name>A0ABW1VUA9_9GAMM</name>
<dbReference type="Gene3D" id="3.30.9.10">
    <property type="entry name" value="D-Amino Acid Oxidase, subunit A, domain 2"/>
    <property type="match status" value="2"/>
</dbReference>
<keyword evidence="5" id="KW-1185">Reference proteome</keyword>
<feature type="domain" description="FAD dependent oxidoreductase" evidence="3">
    <location>
        <begin position="20"/>
        <end position="412"/>
    </location>
</feature>
<dbReference type="RefSeq" id="WP_212712089.1">
    <property type="nucleotide sequence ID" value="NZ_BAAAFW010000018.1"/>
</dbReference>
<evidence type="ECO:0000259" key="3">
    <source>
        <dbReference type="Pfam" id="PF01266"/>
    </source>
</evidence>
<dbReference type="Pfam" id="PF01266">
    <property type="entry name" value="DAO"/>
    <property type="match status" value="1"/>
</dbReference>
<comment type="similarity">
    <text evidence="1">Belongs to the DadA oxidoreductase family.</text>
</comment>
<dbReference type="SUPFAM" id="SSF51905">
    <property type="entry name" value="FAD/NAD(P)-binding domain"/>
    <property type="match status" value="1"/>
</dbReference>
<dbReference type="GO" id="GO:0016491">
    <property type="term" value="F:oxidoreductase activity"/>
    <property type="evidence" value="ECO:0007669"/>
    <property type="project" value="UniProtKB-KW"/>
</dbReference>
<evidence type="ECO:0000313" key="5">
    <source>
        <dbReference type="Proteomes" id="UP001596215"/>
    </source>
</evidence>
<dbReference type="Gene3D" id="3.50.50.60">
    <property type="entry name" value="FAD/NAD(P)-binding domain"/>
    <property type="match status" value="2"/>
</dbReference>
<dbReference type="InterPro" id="IPR036188">
    <property type="entry name" value="FAD/NAD-bd_sf"/>
</dbReference>
<sequence>MAPVIMPVKTAEQIPDKSTVIIIGGGIIGLTAALTLAERGIPVVVLEKGAIAAEQSSRNLGWIRKTSRAKEDIPLAREADRLWAGMAARTGHDTGYRQSGIMFVARNDEQMAAHEQWHRSVAGAGLDTQLLTSSDIVRQVPGGTTHWAGGIYTPSDGRAEPTLAAPAIAAAAIAKGAVIVEQCAVRSLVTTNGKVSGVISERGEIRCDQVLLAAGVWSRRFLGNSGINLPVLPLICSVMRTRPMEGPAEIAVGAADFSFRKHHGGGFIITQRGALDAPLTWDHLRLGIRYLPQLRQARDNLRIGLGRHFLQDWIMARHWRNDQITPFEQQRILDPQVNTRLNNEALKNLRAAWPVFEQATVEQSWAGTIDVTPDSSPVISPVSRIPGLTLATGFSGHGFGTSPAAGQLAADLICGDKPLVDPAPYRFERLL</sequence>
<reference evidence="5" key="1">
    <citation type="journal article" date="2019" name="Int. J. Syst. Evol. Microbiol.">
        <title>The Global Catalogue of Microorganisms (GCM) 10K type strain sequencing project: providing services to taxonomists for standard genome sequencing and annotation.</title>
        <authorList>
            <consortium name="The Broad Institute Genomics Platform"/>
            <consortium name="The Broad Institute Genome Sequencing Center for Infectious Disease"/>
            <person name="Wu L."/>
            <person name="Ma J."/>
        </authorList>
    </citation>
    <scope>NUCLEOTIDE SEQUENCE [LARGE SCALE GENOMIC DNA]</scope>
    <source>
        <strain evidence="5">CGMCC 4.1530</strain>
    </source>
</reference>
<dbReference type="Proteomes" id="UP001596215">
    <property type="component" value="Unassembled WGS sequence"/>
</dbReference>
<evidence type="ECO:0000313" key="4">
    <source>
        <dbReference type="EMBL" id="MFC6363227.1"/>
    </source>
</evidence>
<dbReference type="PANTHER" id="PTHR13847">
    <property type="entry name" value="SARCOSINE DEHYDROGENASE-RELATED"/>
    <property type="match status" value="1"/>
</dbReference>
<keyword evidence="2 4" id="KW-0560">Oxidoreductase</keyword>
<comment type="caution">
    <text evidence="4">The sequence shown here is derived from an EMBL/GenBank/DDBJ whole genome shotgun (WGS) entry which is preliminary data.</text>
</comment>
<dbReference type="InterPro" id="IPR006076">
    <property type="entry name" value="FAD-dep_OxRdtase"/>
</dbReference>
<dbReference type="EC" id="1.-.-.-" evidence="4"/>